<dbReference type="Pfam" id="PF00067">
    <property type="entry name" value="p450"/>
    <property type="match status" value="1"/>
</dbReference>
<dbReference type="InterPro" id="IPR001128">
    <property type="entry name" value="Cyt_P450"/>
</dbReference>
<accession>A0A6A3BSW6</accession>
<gene>
    <name evidence="2" type="ORF">F3Y22_tig00109980pilonHSYRG00139</name>
</gene>
<name>A0A6A3BSW6_HIBSY</name>
<dbReference type="GO" id="GO:0020037">
    <property type="term" value="F:heme binding"/>
    <property type="evidence" value="ECO:0007669"/>
    <property type="project" value="InterPro"/>
</dbReference>
<dbReference type="GO" id="GO:0004497">
    <property type="term" value="F:monooxygenase activity"/>
    <property type="evidence" value="ECO:0007669"/>
    <property type="project" value="InterPro"/>
</dbReference>
<dbReference type="Proteomes" id="UP000436088">
    <property type="component" value="Unassembled WGS sequence"/>
</dbReference>
<evidence type="ECO:0000313" key="3">
    <source>
        <dbReference type="Proteomes" id="UP000436088"/>
    </source>
</evidence>
<sequence>MHNIVSYGYKNIKPQVKNLACKDMDLPPSFLLCLTIFASPDSPSRRVWSSHMAQVEPLTPWQSSRRKRPPSFSRTMILPLPSATSRRSCASTITTELGGVSPVRFEGRVRILRCYVEANESVWDRKCSRFFPMVEWLDPQGLKRKMKKKSGNGKDEPANLSQQDIYIFILELFMAGSETTSSTIEWAFTELLCNPKTMIKSSWFTRLRLMLSRTPFDWQSSWPDDAQLDLYVFSFHLEEAHCFVADNAHI</sequence>
<comment type="similarity">
    <text evidence="1">Belongs to the cytochrome P450 family.</text>
</comment>
<dbReference type="GO" id="GO:0016705">
    <property type="term" value="F:oxidoreductase activity, acting on paired donors, with incorporation or reduction of molecular oxygen"/>
    <property type="evidence" value="ECO:0007669"/>
    <property type="project" value="InterPro"/>
</dbReference>
<evidence type="ECO:0000313" key="2">
    <source>
        <dbReference type="EMBL" id="KAE8719041.1"/>
    </source>
</evidence>
<evidence type="ECO:0000256" key="1">
    <source>
        <dbReference type="ARBA" id="ARBA00010617"/>
    </source>
</evidence>
<dbReference type="InterPro" id="IPR036396">
    <property type="entry name" value="Cyt_P450_sf"/>
</dbReference>
<organism evidence="2 3">
    <name type="scientific">Hibiscus syriacus</name>
    <name type="common">Rose of Sharon</name>
    <dbReference type="NCBI Taxonomy" id="106335"/>
    <lineage>
        <taxon>Eukaryota</taxon>
        <taxon>Viridiplantae</taxon>
        <taxon>Streptophyta</taxon>
        <taxon>Embryophyta</taxon>
        <taxon>Tracheophyta</taxon>
        <taxon>Spermatophyta</taxon>
        <taxon>Magnoliopsida</taxon>
        <taxon>eudicotyledons</taxon>
        <taxon>Gunneridae</taxon>
        <taxon>Pentapetalae</taxon>
        <taxon>rosids</taxon>
        <taxon>malvids</taxon>
        <taxon>Malvales</taxon>
        <taxon>Malvaceae</taxon>
        <taxon>Malvoideae</taxon>
        <taxon>Hibiscus</taxon>
    </lineage>
</organism>
<dbReference type="AlphaFoldDB" id="A0A6A3BSW6"/>
<protein>
    <submittedName>
        <fullName evidence="2">Uncharacterized protein</fullName>
    </submittedName>
</protein>
<dbReference type="GO" id="GO:0005506">
    <property type="term" value="F:iron ion binding"/>
    <property type="evidence" value="ECO:0007669"/>
    <property type="project" value="InterPro"/>
</dbReference>
<comment type="caution">
    <text evidence="2">The sequence shown here is derived from an EMBL/GenBank/DDBJ whole genome shotgun (WGS) entry which is preliminary data.</text>
</comment>
<dbReference type="PANTHER" id="PTHR47950">
    <property type="entry name" value="CYTOCHROME P450, FAMILY 76, SUBFAMILY C, POLYPEPTIDE 5-RELATED"/>
    <property type="match status" value="1"/>
</dbReference>
<keyword evidence="3" id="KW-1185">Reference proteome</keyword>
<proteinExistence type="inferred from homology"/>
<dbReference type="EMBL" id="VEPZ02000796">
    <property type="protein sequence ID" value="KAE8719041.1"/>
    <property type="molecule type" value="Genomic_DNA"/>
</dbReference>
<reference evidence="2" key="1">
    <citation type="submission" date="2019-09" db="EMBL/GenBank/DDBJ databases">
        <title>Draft genome information of white flower Hibiscus syriacus.</title>
        <authorList>
            <person name="Kim Y.-M."/>
        </authorList>
    </citation>
    <scope>NUCLEOTIDE SEQUENCE [LARGE SCALE GENOMIC DNA]</scope>
    <source>
        <strain evidence="2">YM2019G1</strain>
    </source>
</reference>
<dbReference type="Gene3D" id="1.10.630.10">
    <property type="entry name" value="Cytochrome P450"/>
    <property type="match status" value="1"/>
</dbReference>
<dbReference type="SUPFAM" id="SSF48264">
    <property type="entry name" value="Cytochrome P450"/>
    <property type="match status" value="1"/>
</dbReference>
<dbReference type="PANTHER" id="PTHR47950:SF14">
    <property type="entry name" value="CYTOCHROME P450 76A2-LIKE ISOFORM X1"/>
    <property type="match status" value="1"/>
</dbReference>